<evidence type="ECO:0000256" key="9">
    <source>
        <dbReference type="ARBA" id="ARBA00022723"/>
    </source>
</evidence>
<name>A0A854QFT1_CRYNE</name>
<feature type="domain" description="Galactose-1-phosphate uridyl transferase C-terminal" evidence="19">
    <location>
        <begin position="229"/>
        <end position="382"/>
    </location>
</feature>
<gene>
    <name evidence="20" type="ORF">C361_01257</name>
</gene>
<dbReference type="PROSITE" id="PS00117">
    <property type="entry name" value="GAL_P_UDP_TRANSF_I"/>
    <property type="match status" value="1"/>
</dbReference>
<organism evidence="20 21">
    <name type="scientific">Cryptococcus neoformans Tu259-1</name>
    <dbReference type="NCBI Taxonomy" id="1230072"/>
    <lineage>
        <taxon>Eukaryota</taxon>
        <taxon>Fungi</taxon>
        <taxon>Dikarya</taxon>
        <taxon>Basidiomycota</taxon>
        <taxon>Agaricomycotina</taxon>
        <taxon>Tremellomycetes</taxon>
        <taxon>Tremellales</taxon>
        <taxon>Cryptococcaceae</taxon>
        <taxon>Cryptococcus</taxon>
        <taxon>Cryptococcus neoformans species complex</taxon>
    </lineage>
</organism>
<dbReference type="InterPro" id="IPR005849">
    <property type="entry name" value="GalP_Utransf_N"/>
</dbReference>
<feature type="binding site" evidence="15">
    <location>
        <position position="128"/>
    </location>
    <ligand>
        <name>Zn(2+)</name>
        <dbReference type="ChEBI" id="CHEBI:29105"/>
    </ligand>
</feature>
<evidence type="ECO:0000256" key="12">
    <source>
        <dbReference type="ARBA" id="ARBA00023144"/>
    </source>
</evidence>
<feature type="binding site" evidence="16">
    <location>
        <position position="201"/>
    </location>
    <ligand>
        <name>Fe cation</name>
        <dbReference type="ChEBI" id="CHEBI:24875"/>
    </ligand>
</feature>
<feature type="active site" description="Tele-UMP-histidine intermediate" evidence="14">
    <location>
        <position position="185"/>
    </location>
</feature>
<dbReference type="PIRSF" id="PIRSF000808">
    <property type="entry name" value="GalT"/>
    <property type="match status" value="1"/>
</dbReference>
<evidence type="ECO:0000256" key="11">
    <source>
        <dbReference type="ARBA" id="ARBA00023004"/>
    </source>
</evidence>
<dbReference type="GO" id="GO:0008108">
    <property type="term" value="F:UDP-glucose:hexose-1-phosphate uridylyltransferase activity"/>
    <property type="evidence" value="ECO:0007669"/>
    <property type="project" value="UniProtKB-EC"/>
</dbReference>
<keyword evidence="13 17" id="KW-0119">Carbohydrate metabolism</keyword>
<comment type="catalytic activity">
    <reaction evidence="1 17">
        <text>alpha-D-galactose 1-phosphate + UDP-alpha-D-glucose = alpha-D-glucose 1-phosphate + UDP-alpha-D-galactose</text>
        <dbReference type="Rhea" id="RHEA:13989"/>
        <dbReference type="ChEBI" id="CHEBI:58336"/>
        <dbReference type="ChEBI" id="CHEBI:58601"/>
        <dbReference type="ChEBI" id="CHEBI:58885"/>
        <dbReference type="ChEBI" id="CHEBI:66914"/>
        <dbReference type="EC" id="2.7.7.12"/>
    </reaction>
</comment>
<evidence type="ECO:0000259" key="19">
    <source>
        <dbReference type="Pfam" id="PF02744"/>
    </source>
</evidence>
<feature type="binding site" evidence="16">
    <location>
        <position position="316"/>
    </location>
    <ligand>
        <name>Fe cation</name>
        <dbReference type="ChEBI" id="CHEBI:24875"/>
    </ligand>
</feature>
<feature type="binding site" evidence="16">
    <location>
        <position position="335"/>
    </location>
    <ligand>
        <name>Fe cation</name>
        <dbReference type="ChEBI" id="CHEBI:24875"/>
    </ligand>
</feature>
<evidence type="ECO:0000313" key="21">
    <source>
        <dbReference type="Proteomes" id="UP000199727"/>
    </source>
</evidence>
<keyword evidence="9 15" id="KW-0479">Metal-binding</keyword>
<dbReference type="GO" id="GO:0005737">
    <property type="term" value="C:cytoplasm"/>
    <property type="evidence" value="ECO:0007669"/>
    <property type="project" value="TreeGrafter"/>
</dbReference>
<dbReference type="InterPro" id="IPR001937">
    <property type="entry name" value="GalP_UDPtransf1"/>
</dbReference>
<evidence type="ECO:0000256" key="7">
    <source>
        <dbReference type="ARBA" id="ARBA00022679"/>
    </source>
</evidence>
<evidence type="ECO:0000256" key="13">
    <source>
        <dbReference type="ARBA" id="ARBA00023277"/>
    </source>
</evidence>
<dbReference type="Pfam" id="PF01087">
    <property type="entry name" value="GalP_UDP_transf"/>
    <property type="match status" value="1"/>
</dbReference>
<evidence type="ECO:0000256" key="3">
    <source>
        <dbReference type="ARBA" id="ARBA00010951"/>
    </source>
</evidence>
<dbReference type="EC" id="2.7.7.12" evidence="5 17"/>
<keyword evidence="11 16" id="KW-0408">Iron</keyword>
<dbReference type="FunFam" id="3.30.428.10:FF:000002">
    <property type="entry name" value="Galactose-1-phosphate uridylyltransferase"/>
    <property type="match status" value="1"/>
</dbReference>
<dbReference type="CDD" id="cd00608">
    <property type="entry name" value="GalT"/>
    <property type="match status" value="1"/>
</dbReference>
<evidence type="ECO:0000256" key="14">
    <source>
        <dbReference type="PIRSR" id="PIRSR000808-1"/>
    </source>
</evidence>
<dbReference type="GO" id="GO:0008270">
    <property type="term" value="F:zinc ion binding"/>
    <property type="evidence" value="ECO:0007669"/>
    <property type="project" value="InterPro"/>
</dbReference>
<keyword evidence="8 17" id="KW-0548">Nucleotidyltransferase</keyword>
<dbReference type="FunFam" id="3.30.428.10:FF:000001">
    <property type="entry name" value="Galactose-1-phosphate uridylyltransferase"/>
    <property type="match status" value="1"/>
</dbReference>
<feature type="binding site" evidence="15">
    <location>
        <position position="62"/>
    </location>
    <ligand>
        <name>Zn(2+)</name>
        <dbReference type="ChEBI" id="CHEBI:29105"/>
    </ligand>
</feature>
<evidence type="ECO:0000256" key="17">
    <source>
        <dbReference type="RuleBase" id="RU000506"/>
    </source>
</evidence>
<dbReference type="UniPathway" id="UPA00214"/>
<sequence>MSAAHLEVPYFEPTEHPHRRYNPLIGKHVLVSPHRTKRPWKGQTEEPVLTTLPEYEATCNLCPGNERSNGNKNPKYIDTFTFENDFPALLPGPLPSLQQPSKVSSSDALFASEPIRGRCKVICFHPRHDLTIARMNIDDVVRVIGEWKRVYVEEGRMLQESSGLGYVQIFENRGAMMGASAPHPHGQVWSLSYVPDEPQTELNNLAASTASTLVSSGNAPVRSDGCPCLLCTYAAEEVGRKERVVEIDEESGWVAVVPFWAVWPFETLLLPYKRHIPSLIQLNDNEVIGLARILQRLLVRYDNLFSCPFPYSMGLHQSPLPPSDPDSDVAHIHFHFYPPLLRSASVRKFLVGFEMMAEVQRDLTPEQAAARLRALPGAHYLDQKIAV</sequence>
<evidence type="ECO:0000256" key="2">
    <source>
        <dbReference type="ARBA" id="ARBA00004947"/>
    </source>
</evidence>
<keyword evidence="10 15" id="KW-0862">Zinc</keyword>
<comment type="similarity">
    <text evidence="3 17">Belongs to the galactose-1-phosphate uridylyltransferase type 1 family.</text>
</comment>
<evidence type="ECO:0000259" key="18">
    <source>
        <dbReference type="Pfam" id="PF01087"/>
    </source>
</evidence>
<dbReference type="Gene3D" id="3.30.428.10">
    <property type="entry name" value="HIT-like"/>
    <property type="match status" value="2"/>
</dbReference>
<feature type="binding site" evidence="15">
    <location>
        <position position="183"/>
    </location>
    <ligand>
        <name>Zn(2+)</name>
        <dbReference type="ChEBI" id="CHEBI:29105"/>
    </ligand>
</feature>
<comment type="cofactor">
    <cofactor evidence="15">
        <name>Zn(2+)</name>
        <dbReference type="ChEBI" id="CHEBI:29105"/>
    </cofactor>
    <text evidence="15">Binds 1 zinc ion per subunit.</text>
</comment>
<feature type="binding site" evidence="15">
    <location>
        <position position="59"/>
    </location>
    <ligand>
        <name>Zn(2+)</name>
        <dbReference type="ChEBI" id="CHEBI:29105"/>
    </ligand>
</feature>
<dbReference type="Pfam" id="PF02744">
    <property type="entry name" value="GalP_UDP_tr_C"/>
    <property type="match status" value="1"/>
</dbReference>
<dbReference type="GO" id="GO:0033499">
    <property type="term" value="P:galactose catabolic process via UDP-galactose, Leloir pathway"/>
    <property type="evidence" value="ECO:0007669"/>
    <property type="project" value="TreeGrafter"/>
</dbReference>
<feature type="domain" description="Galactose-1-phosphate uridyl transferase N-terminal" evidence="18">
    <location>
        <begin position="11"/>
        <end position="195"/>
    </location>
</feature>
<dbReference type="InterPro" id="IPR005850">
    <property type="entry name" value="GalP_Utransf_C"/>
</dbReference>
<dbReference type="PANTHER" id="PTHR11943:SF1">
    <property type="entry name" value="GALACTOSE-1-PHOSPHATE URIDYLYLTRANSFERASE"/>
    <property type="match status" value="1"/>
</dbReference>
<evidence type="ECO:0000256" key="1">
    <source>
        <dbReference type="ARBA" id="ARBA00001107"/>
    </source>
</evidence>
<evidence type="ECO:0000256" key="4">
    <source>
        <dbReference type="ARBA" id="ARBA00011738"/>
    </source>
</evidence>
<evidence type="ECO:0000256" key="16">
    <source>
        <dbReference type="PIRSR" id="PIRSR000808-4"/>
    </source>
</evidence>
<reference evidence="20 21" key="1">
    <citation type="submission" date="2017-06" db="EMBL/GenBank/DDBJ databases">
        <title>Global population genomics of the pathogenic fungus Cryptococcus neoformans var. grubii.</title>
        <authorList>
            <person name="Cuomo C."/>
            <person name="Litvintseva A."/>
            <person name="Chen Y."/>
            <person name="Young S."/>
            <person name="Zeng Q."/>
            <person name="Chapman S."/>
            <person name="Gujja S."/>
            <person name="Saif S."/>
            <person name="Birren B."/>
        </authorList>
    </citation>
    <scope>NUCLEOTIDE SEQUENCE [LARGE SCALE GENOMIC DNA]</scope>
    <source>
        <strain evidence="20 21">Tu259-1</strain>
    </source>
</reference>
<comment type="caution">
    <text evidence="20">The sequence shown here is derived from an EMBL/GenBank/DDBJ whole genome shotgun (WGS) entry which is preliminary data.</text>
</comment>
<evidence type="ECO:0000256" key="10">
    <source>
        <dbReference type="ARBA" id="ARBA00022833"/>
    </source>
</evidence>
<comment type="cofactor">
    <cofactor evidence="16">
        <name>Fe cation</name>
        <dbReference type="ChEBI" id="CHEBI:24875"/>
    </cofactor>
    <text evidence="16">Binds 1 Fe cation per subunit.</text>
</comment>
<evidence type="ECO:0000313" key="20">
    <source>
        <dbReference type="EMBL" id="OXG26498.1"/>
    </source>
</evidence>
<proteinExistence type="inferred from homology"/>
<dbReference type="InterPro" id="IPR036265">
    <property type="entry name" value="HIT-like_sf"/>
</dbReference>
<dbReference type="Proteomes" id="UP000199727">
    <property type="component" value="Unassembled WGS sequence"/>
</dbReference>
<dbReference type="InterPro" id="IPR019779">
    <property type="entry name" value="GalP_UDPtransf1_His-AS"/>
</dbReference>
<dbReference type="AlphaFoldDB" id="A0A854QFT1"/>
<comment type="subunit">
    <text evidence="4">Homodimer.</text>
</comment>
<comment type="pathway">
    <text evidence="2 17">Carbohydrate metabolism; galactose metabolism.</text>
</comment>
<dbReference type="PANTHER" id="PTHR11943">
    <property type="entry name" value="GALACTOSE-1-PHOSPHATE URIDYLYLTRANSFERASE"/>
    <property type="match status" value="1"/>
</dbReference>
<dbReference type="NCBIfam" id="TIGR00209">
    <property type="entry name" value="galT_1"/>
    <property type="match status" value="1"/>
</dbReference>
<keyword evidence="12 17" id="KW-0299">Galactose metabolism</keyword>
<dbReference type="SUPFAM" id="SSF54197">
    <property type="entry name" value="HIT-like"/>
    <property type="match status" value="2"/>
</dbReference>
<evidence type="ECO:0000256" key="8">
    <source>
        <dbReference type="ARBA" id="ARBA00022695"/>
    </source>
</evidence>
<protein>
    <recommendedName>
        <fullName evidence="6 17">Galactose-1-phosphate uridylyltransferase</fullName>
        <ecNumber evidence="5 17">2.7.7.12</ecNumber>
    </recommendedName>
</protein>
<accession>A0A854QFT1</accession>
<feature type="binding site" evidence="16">
    <location>
        <position position="333"/>
    </location>
    <ligand>
        <name>Fe cation</name>
        <dbReference type="ChEBI" id="CHEBI:24875"/>
    </ligand>
</feature>
<dbReference type="EMBL" id="AMKT01000024">
    <property type="protein sequence ID" value="OXG26498.1"/>
    <property type="molecule type" value="Genomic_DNA"/>
</dbReference>
<evidence type="ECO:0000256" key="5">
    <source>
        <dbReference type="ARBA" id="ARBA00012384"/>
    </source>
</evidence>
<dbReference type="OrthoDB" id="418412at2759"/>
<evidence type="ECO:0000256" key="6">
    <source>
        <dbReference type="ARBA" id="ARBA00016340"/>
    </source>
</evidence>
<keyword evidence="7 17" id="KW-0808">Transferase</keyword>
<evidence type="ECO:0000256" key="15">
    <source>
        <dbReference type="PIRSR" id="PIRSR000808-3"/>
    </source>
</evidence>